<dbReference type="InterPro" id="IPR050121">
    <property type="entry name" value="Cytochrome_P450_monoxygenase"/>
</dbReference>
<dbReference type="Proteomes" id="UP001583177">
    <property type="component" value="Unassembled WGS sequence"/>
</dbReference>
<proteinExistence type="predicted"/>
<dbReference type="SUPFAM" id="SSF48264">
    <property type="entry name" value="Cytochrome P450"/>
    <property type="match status" value="1"/>
</dbReference>
<dbReference type="PRINTS" id="PR00463">
    <property type="entry name" value="EP450I"/>
</dbReference>
<name>A0ABR3XYU7_9PEZI</name>
<protein>
    <recommendedName>
        <fullName evidence="6">Cytochrome P450</fullName>
    </recommendedName>
</protein>
<evidence type="ECO:0000313" key="5">
    <source>
        <dbReference type="Proteomes" id="UP001583177"/>
    </source>
</evidence>
<accession>A0ABR3XYU7</accession>
<gene>
    <name evidence="4" type="ORF">Daus18300_001036</name>
</gene>
<keyword evidence="2" id="KW-0479">Metal-binding</keyword>
<dbReference type="InterPro" id="IPR036396">
    <property type="entry name" value="Cyt_P450_sf"/>
</dbReference>
<dbReference type="InterPro" id="IPR001128">
    <property type="entry name" value="Cyt_P450"/>
</dbReference>
<dbReference type="EMBL" id="JAWRVE010000006">
    <property type="protein sequence ID" value="KAL1881185.1"/>
    <property type="molecule type" value="Genomic_DNA"/>
</dbReference>
<evidence type="ECO:0000256" key="3">
    <source>
        <dbReference type="ARBA" id="ARBA00023004"/>
    </source>
</evidence>
<dbReference type="PRINTS" id="PR00385">
    <property type="entry name" value="P450"/>
</dbReference>
<evidence type="ECO:0000256" key="2">
    <source>
        <dbReference type="ARBA" id="ARBA00022723"/>
    </source>
</evidence>
<reference evidence="4 5" key="1">
    <citation type="journal article" date="2024" name="IMA Fungus">
        <title>IMA Genome - F19 : A genome assembly and annotation guide to empower mycologists, including annotated draft genome sequences of Ceratocystis pirilliformis, Diaporthe australafricana, Fusarium ophioides, Paecilomyces lecythidis, and Sporothrix stenoceras.</title>
        <authorList>
            <person name="Aylward J."/>
            <person name="Wilson A.M."/>
            <person name="Visagie C.M."/>
            <person name="Spraker J."/>
            <person name="Barnes I."/>
            <person name="Buitendag C."/>
            <person name="Ceriani C."/>
            <person name="Del Mar Angel L."/>
            <person name="du Plessis D."/>
            <person name="Fuchs T."/>
            <person name="Gasser K."/>
            <person name="Kramer D."/>
            <person name="Li W."/>
            <person name="Munsamy K."/>
            <person name="Piso A."/>
            <person name="Price J.L."/>
            <person name="Sonnekus B."/>
            <person name="Thomas C."/>
            <person name="van der Nest A."/>
            <person name="van Dijk A."/>
            <person name="van Heerden A."/>
            <person name="van Vuuren N."/>
            <person name="Yilmaz N."/>
            <person name="Duong T.A."/>
            <person name="van der Merwe N.A."/>
            <person name="Wingfield M.J."/>
            <person name="Wingfield B.D."/>
        </authorList>
    </citation>
    <scope>NUCLEOTIDE SEQUENCE [LARGE SCALE GENOMIC DNA]</scope>
    <source>
        <strain evidence="4 5">CMW 18300</strain>
    </source>
</reference>
<evidence type="ECO:0000256" key="1">
    <source>
        <dbReference type="ARBA" id="ARBA00022617"/>
    </source>
</evidence>
<keyword evidence="3" id="KW-0408">Iron</keyword>
<comment type="caution">
    <text evidence="4">The sequence shown here is derived from an EMBL/GenBank/DDBJ whole genome shotgun (WGS) entry which is preliminary data.</text>
</comment>
<dbReference type="PANTHER" id="PTHR24305:SF229">
    <property type="entry name" value="P450, PUTATIVE (EUROFUNG)-RELATED"/>
    <property type="match status" value="1"/>
</dbReference>
<evidence type="ECO:0000313" key="4">
    <source>
        <dbReference type="EMBL" id="KAL1881185.1"/>
    </source>
</evidence>
<evidence type="ECO:0008006" key="6">
    <source>
        <dbReference type="Google" id="ProtNLM"/>
    </source>
</evidence>
<sequence length="530" mass="60481">MGLFPISWDHGDNLQGWILDQVSKLEGNFNGTTFATAGSSGPLGLSVSRIWFSFASLVFAWFMGSCIWYRYASPTSDIPGPFLASFSRLWLIQTLRRGNAARELSNLHEKYGPFVRISPWEVSVCHTDTVKKLYLEPLRKGTFYEFATYPDWRFQNPMSEPDPKRKVERSKMFAAGFAQSNLLRSEDVISDTISKLLDHMDGYEQSKEHMDLDKFFTYTTFDVVGEVLCSRPFGFLKEGKDVNNAIATNFFFQELVTWASHLRELHYIAVNPIMTWLSLTPASWLGETAFAAVKDRMARPVENFDMLSHWLKYVDENPGKATTRDIQAQATNVVGAGSDTTSCLLQSIFYHFLRNPGTLERARAEVAQIQNSDRVVPFSAVRELPYLQACVKEALRIHTPIPMPLPRLAPKQGIEIGGCWFYEGITLSASPWVLHHSRALWGEDVGKFKPERWLGDDGHRLNRYFMPFGAGFMACTGQNLARIEALKITTTIIRDYNLQLVHPEKEWQCKMLFAQVPHSWPVYVTKRNRV</sequence>
<keyword evidence="5" id="KW-1185">Reference proteome</keyword>
<dbReference type="Gene3D" id="1.10.630.10">
    <property type="entry name" value="Cytochrome P450"/>
    <property type="match status" value="1"/>
</dbReference>
<dbReference type="InterPro" id="IPR002401">
    <property type="entry name" value="Cyt_P450_E_grp-I"/>
</dbReference>
<dbReference type="Pfam" id="PF00067">
    <property type="entry name" value="p450"/>
    <property type="match status" value="1"/>
</dbReference>
<organism evidence="4 5">
    <name type="scientific">Diaporthe australafricana</name>
    <dbReference type="NCBI Taxonomy" id="127596"/>
    <lineage>
        <taxon>Eukaryota</taxon>
        <taxon>Fungi</taxon>
        <taxon>Dikarya</taxon>
        <taxon>Ascomycota</taxon>
        <taxon>Pezizomycotina</taxon>
        <taxon>Sordariomycetes</taxon>
        <taxon>Sordariomycetidae</taxon>
        <taxon>Diaporthales</taxon>
        <taxon>Diaporthaceae</taxon>
        <taxon>Diaporthe</taxon>
    </lineage>
</organism>
<keyword evidence="1" id="KW-0349">Heme</keyword>
<dbReference type="PANTHER" id="PTHR24305">
    <property type="entry name" value="CYTOCHROME P450"/>
    <property type="match status" value="1"/>
</dbReference>